<dbReference type="InterPro" id="IPR033489">
    <property type="entry name" value="RBBP6"/>
</dbReference>
<dbReference type="InterPro" id="IPR025829">
    <property type="entry name" value="Zn_knuckle_CX2CX3GHX4C"/>
</dbReference>
<reference evidence="7 8" key="1">
    <citation type="journal article" date="2020" name="Mol. Plant">
        <title>The Chromosome-Based Rubber Tree Genome Provides New Insights into Spurge Genome Evolution and Rubber Biosynthesis.</title>
        <authorList>
            <person name="Liu J."/>
            <person name="Shi C."/>
            <person name="Shi C.C."/>
            <person name="Li W."/>
            <person name="Zhang Q.J."/>
            <person name="Zhang Y."/>
            <person name="Li K."/>
            <person name="Lu H.F."/>
            <person name="Shi C."/>
            <person name="Zhu S.T."/>
            <person name="Xiao Z.Y."/>
            <person name="Nan H."/>
            <person name="Yue Y."/>
            <person name="Zhu X.G."/>
            <person name="Wu Y."/>
            <person name="Hong X.N."/>
            <person name="Fan G.Y."/>
            <person name="Tong Y."/>
            <person name="Zhang D."/>
            <person name="Mao C.L."/>
            <person name="Liu Y.L."/>
            <person name="Hao S.J."/>
            <person name="Liu W.Q."/>
            <person name="Lv M.Q."/>
            <person name="Zhang H.B."/>
            <person name="Liu Y."/>
            <person name="Hu-Tang G.R."/>
            <person name="Wang J.P."/>
            <person name="Wang J.H."/>
            <person name="Sun Y.H."/>
            <person name="Ni S.B."/>
            <person name="Chen W.B."/>
            <person name="Zhang X.C."/>
            <person name="Jiao Y.N."/>
            <person name="Eichler E.E."/>
            <person name="Li G.H."/>
            <person name="Liu X."/>
            <person name="Gao L.Z."/>
        </authorList>
    </citation>
    <scope>NUCLEOTIDE SEQUENCE [LARGE SCALE GENOMIC DNA]</scope>
    <source>
        <strain evidence="8">cv. GT1</strain>
        <tissue evidence="7">Leaf</tissue>
    </source>
</reference>
<keyword evidence="5" id="KW-0539">Nucleus</keyword>
<evidence type="ECO:0000256" key="1">
    <source>
        <dbReference type="ARBA" id="ARBA00004123"/>
    </source>
</evidence>
<comment type="caution">
    <text evidence="7">The sequence shown here is derived from an EMBL/GenBank/DDBJ whole genome shotgun (WGS) entry which is preliminary data.</text>
</comment>
<dbReference type="GO" id="GO:0006397">
    <property type="term" value="P:mRNA processing"/>
    <property type="evidence" value="ECO:0007669"/>
    <property type="project" value="InterPro"/>
</dbReference>
<dbReference type="InterPro" id="IPR014891">
    <property type="entry name" value="DWNN_domain"/>
</dbReference>
<dbReference type="EMBL" id="JAAGAX010000009">
    <property type="protein sequence ID" value="KAF2304206.1"/>
    <property type="molecule type" value="Genomic_DNA"/>
</dbReference>
<protein>
    <recommendedName>
        <fullName evidence="6">DWNN domain-containing protein</fullName>
    </recommendedName>
</protein>
<organism evidence="7 8">
    <name type="scientific">Hevea brasiliensis</name>
    <name type="common">Para rubber tree</name>
    <name type="synonym">Siphonia brasiliensis</name>
    <dbReference type="NCBI Taxonomy" id="3981"/>
    <lineage>
        <taxon>Eukaryota</taxon>
        <taxon>Viridiplantae</taxon>
        <taxon>Streptophyta</taxon>
        <taxon>Embryophyta</taxon>
        <taxon>Tracheophyta</taxon>
        <taxon>Spermatophyta</taxon>
        <taxon>Magnoliopsida</taxon>
        <taxon>eudicotyledons</taxon>
        <taxon>Gunneridae</taxon>
        <taxon>Pentapetalae</taxon>
        <taxon>rosids</taxon>
        <taxon>fabids</taxon>
        <taxon>Malpighiales</taxon>
        <taxon>Euphorbiaceae</taxon>
        <taxon>Crotonoideae</taxon>
        <taxon>Micrandreae</taxon>
        <taxon>Hevea</taxon>
    </lineage>
</organism>
<dbReference type="Gene3D" id="3.30.40.10">
    <property type="entry name" value="Zinc/RING finger domain, C3HC4 (zinc finger)"/>
    <property type="match status" value="1"/>
</dbReference>
<dbReference type="CDD" id="cd16620">
    <property type="entry name" value="vRING-HC-C4C4_RBBP6"/>
    <property type="match status" value="1"/>
</dbReference>
<dbReference type="GO" id="GO:0008270">
    <property type="term" value="F:zinc ion binding"/>
    <property type="evidence" value="ECO:0007669"/>
    <property type="project" value="UniProtKB-KW"/>
</dbReference>
<evidence type="ECO:0000259" key="6">
    <source>
        <dbReference type="PROSITE" id="PS51282"/>
    </source>
</evidence>
<dbReference type="Proteomes" id="UP000467840">
    <property type="component" value="Chromosome 16"/>
</dbReference>
<dbReference type="InterPro" id="IPR013083">
    <property type="entry name" value="Znf_RING/FYVE/PHD"/>
</dbReference>
<keyword evidence="3" id="KW-0863">Zinc-finger</keyword>
<dbReference type="PANTHER" id="PTHR15439:SF20">
    <property type="entry name" value="DWNN DOMAIN-CONTAINING PROTEIN"/>
    <property type="match status" value="1"/>
</dbReference>
<dbReference type="GO" id="GO:0016567">
    <property type="term" value="P:protein ubiquitination"/>
    <property type="evidence" value="ECO:0007669"/>
    <property type="project" value="InterPro"/>
</dbReference>
<dbReference type="GO" id="GO:0006511">
    <property type="term" value="P:ubiquitin-dependent protein catabolic process"/>
    <property type="evidence" value="ECO:0007669"/>
    <property type="project" value="TreeGrafter"/>
</dbReference>
<evidence type="ECO:0000313" key="7">
    <source>
        <dbReference type="EMBL" id="KAF2304206.1"/>
    </source>
</evidence>
<accession>A0A6A6LVZ4</accession>
<dbReference type="Pfam" id="PF13696">
    <property type="entry name" value="zf-CCHC_2"/>
    <property type="match status" value="1"/>
</dbReference>
<evidence type="ECO:0000256" key="3">
    <source>
        <dbReference type="ARBA" id="ARBA00022771"/>
    </source>
</evidence>
<gene>
    <name evidence="7" type="ORF">GH714_028553</name>
</gene>
<keyword evidence="2" id="KW-0479">Metal-binding</keyword>
<evidence type="ECO:0000256" key="4">
    <source>
        <dbReference type="ARBA" id="ARBA00022833"/>
    </source>
</evidence>
<evidence type="ECO:0000313" key="8">
    <source>
        <dbReference type="Proteomes" id="UP000467840"/>
    </source>
</evidence>
<dbReference type="GO" id="GO:0005634">
    <property type="term" value="C:nucleus"/>
    <property type="evidence" value="ECO:0007669"/>
    <property type="project" value="UniProtKB-SubCell"/>
</dbReference>
<dbReference type="AlphaFoldDB" id="A0A6A6LVZ4"/>
<dbReference type="PROSITE" id="PS51282">
    <property type="entry name" value="DWNN"/>
    <property type="match status" value="1"/>
</dbReference>
<dbReference type="SUPFAM" id="SSF57850">
    <property type="entry name" value="RING/U-box"/>
    <property type="match status" value="1"/>
</dbReference>
<proteinExistence type="predicted"/>
<dbReference type="PANTHER" id="PTHR15439">
    <property type="entry name" value="RETINOBLASTOMA-BINDING PROTEIN 6"/>
    <property type="match status" value="1"/>
</dbReference>
<dbReference type="Gene3D" id="4.10.60.10">
    <property type="entry name" value="Zinc finger, CCHC-type"/>
    <property type="match status" value="1"/>
</dbReference>
<dbReference type="Pfam" id="PF08783">
    <property type="entry name" value="DWNN"/>
    <property type="match status" value="1"/>
</dbReference>
<name>A0A6A6LVZ4_HEVBR</name>
<evidence type="ECO:0000256" key="2">
    <source>
        <dbReference type="ARBA" id="ARBA00022723"/>
    </source>
</evidence>
<dbReference type="SMART" id="SM01180">
    <property type="entry name" value="DWNN"/>
    <property type="match status" value="1"/>
</dbReference>
<evidence type="ECO:0000256" key="5">
    <source>
        <dbReference type="ARBA" id="ARBA00023242"/>
    </source>
</evidence>
<feature type="domain" description="DWNN" evidence="6">
    <location>
        <begin position="3"/>
        <end position="85"/>
    </location>
</feature>
<comment type="subcellular location">
    <subcellularLocation>
        <location evidence="1">Nucleus</location>
    </subcellularLocation>
</comment>
<sequence length="478" mass="52991">MPIYFKFFSAKEYDSISVDGSVISVDALKRKIFEYKYKSNMKSHSNGLCFGTDLDLVVINAQTNDCYVDDMLIPNNTRVLIRRIPGTRRGKPIDTATIVVIEKQQPLSSFIALVHPILKLLLLLHPEAPPKIKALVNTPALDWQLEGSIGVGSRTQGVNRRGCGRMDGHSFGGLRKKTPPEGYICHRCKVPGHFIQYCRTNGDPNYDFKRVRPPTGIPKSMLVTNADGSYVLSSGETAVLQPNDDAFRKEIFGCFPSKRSWSVSDLPPELLCPLCKQIMKDAVLTSKCCFKSFCDKCIRDHLIISKLKCSGENAKINSFRVMDVESAHCSQPQISTTKLPAGSFQEAKKTTLDNIEDEANKRKLLDDPYQIAKKPRTTRAADVSEATIGSTRMKDTASQGSVLVVEEEVQEEVVSSEGGKNRNVAEDEVQQNLVFSKGGKKKRGIKNSQDDSHSLLMPVGSYAYNPYWAGVQVGVEDT</sequence>
<dbReference type="Gene3D" id="3.10.20.90">
    <property type="entry name" value="Phosphatidylinositol 3-kinase Catalytic Subunit, Chain A, domain 1"/>
    <property type="match status" value="1"/>
</dbReference>
<keyword evidence="8" id="KW-1185">Reference proteome</keyword>
<dbReference type="GO" id="GO:0061630">
    <property type="term" value="F:ubiquitin protein ligase activity"/>
    <property type="evidence" value="ECO:0007669"/>
    <property type="project" value="InterPro"/>
</dbReference>
<keyword evidence="4" id="KW-0862">Zinc</keyword>